<dbReference type="AlphaFoldDB" id="A0AB34TCR5"/>
<dbReference type="Proteomes" id="UP000037632">
    <property type="component" value="Unassembled WGS sequence"/>
</dbReference>
<dbReference type="EMBL" id="JZIW01000010">
    <property type="protein sequence ID" value="KOO70263.1"/>
    <property type="molecule type" value="Genomic_DNA"/>
</dbReference>
<name>A0AB34TCR5_STEMA</name>
<gene>
    <name evidence="1" type="ORF">VL23_21610</name>
</gene>
<accession>A0AB34TCR5</accession>
<comment type="caution">
    <text evidence="1">The sequence shown here is derived from an EMBL/GenBank/DDBJ whole genome shotgun (WGS) entry which is preliminary data.</text>
</comment>
<dbReference type="RefSeq" id="WP_053463461.1">
    <property type="nucleotide sequence ID" value="NZ_JZIW01000010.1"/>
</dbReference>
<evidence type="ECO:0000313" key="1">
    <source>
        <dbReference type="EMBL" id="KOO70263.1"/>
    </source>
</evidence>
<evidence type="ECO:0000313" key="2">
    <source>
        <dbReference type="Proteomes" id="UP000037632"/>
    </source>
</evidence>
<proteinExistence type="predicted"/>
<evidence type="ECO:0008006" key="3">
    <source>
        <dbReference type="Google" id="ProtNLM"/>
    </source>
</evidence>
<organism evidence="1 2">
    <name type="scientific">Stenotrophomonas maltophilia</name>
    <name type="common">Pseudomonas maltophilia</name>
    <name type="synonym">Xanthomonas maltophilia</name>
    <dbReference type="NCBI Taxonomy" id="40324"/>
    <lineage>
        <taxon>Bacteria</taxon>
        <taxon>Pseudomonadati</taxon>
        <taxon>Pseudomonadota</taxon>
        <taxon>Gammaproteobacteria</taxon>
        <taxon>Lysobacterales</taxon>
        <taxon>Lysobacteraceae</taxon>
        <taxon>Stenotrophomonas</taxon>
        <taxon>Stenotrophomonas maltophilia group</taxon>
    </lineage>
</organism>
<sequence length="79" mass="8951">MKRSVVIYGPQRCGKTSNSQELRAHFGLREVLDDWDGHTAYPLEDTLVLTNNPDAVAHHSSRVLHHGWAMREMLAEARA</sequence>
<protein>
    <recommendedName>
        <fullName evidence="3">AAA family ATPase</fullName>
    </recommendedName>
</protein>
<reference evidence="1 2" key="1">
    <citation type="journal article" date="2015" name="Antimicrob. Agents Chemother.">
        <title>Whole-Genome Sequencing Identifies Emergence of a Quinolone Resistance Mutation in a Case of Stenotrophomonas maltophilia Bacteremia.</title>
        <authorList>
            <person name="Pak T.R."/>
            <person name="Altman D.R."/>
            <person name="Attie O."/>
            <person name="Sebra R."/>
            <person name="Hamula C.L."/>
            <person name="Lewis M."/>
            <person name="Deikus G."/>
            <person name="Newman L.C."/>
            <person name="Fang G."/>
            <person name="Hand J."/>
            <person name="Papel G."/>
            <person name="Wallach F."/>
            <person name="Schadt E.E."/>
            <person name="Huprikar S."/>
            <person name="van Bakel H."/>
            <person name="Kasarskis A."/>
            <person name="Bashir A."/>
        </authorList>
    </citation>
    <scope>NUCLEOTIDE SEQUENCE [LARGE SCALE GENOMIC DNA]</scope>
    <source>
        <strain evidence="1 2">ISMMS6</strain>
    </source>
</reference>